<name>A0A8J3LGT1_9ACTN</name>
<dbReference type="EMBL" id="BONJ01000001">
    <property type="protein sequence ID" value="GIG12345.1"/>
    <property type="molecule type" value="Genomic_DNA"/>
</dbReference>
<dbReference type="PROSITE" id="PS51186">
    <property type="entry name" value="GNAT"/>
    <property type="match status" value="1"/>
</dbReference>
<dbReference type="InterPro" id="IPR000182">
    <property type="entry name" value="GNAT_dom"/>
</dbReference>
<protein>
    <recommendedName>
        <fullName evidence="1">N-acetyltransferase domain-containing protein</fullName>
    </recommendedName>
</protein>
<gene>
    <name evidence="2" type="ORF">Cme02nite_06770</name>
</gene>
<dbReference type="AlphaFoldDB" id="A0A8J3LGT1"/>
<evidence type="ECO:0000313" key="3">
    <source>
        <dbReference type="Proteomes" id="UP000660339"/>
    </source>
</evidence>
<organism evidence="2 3">
    <name type="scientific">Catellatospora methionotrophica</name>
    <dbReference type="NCBI Taxonomy" id="121620"/>
    <lineage>
        <taxon>Bacteria</taxon>
        <taxon>Bacillati</taxon>
        <taxon>Actinomycetota</taxon>
        <taxon>Actinomycetes</taxon>
        <taxon>Micromonosporales</taxon>
        <taxon>Micromonosporaceae</taxon>
        <taxon>Catellatospora</taxon>
    </lineage>
</organism>
<evidence type="ECO:0000259" key="1">
    <source>
        <dbReference type="PROSITE" id="PS51186"/>
    </source>
</evidence>
<dbReference type="GO" id="GO:0016747">
    <property type="term" value="F:acyltransferase activity, transferring groups other than amino-acyl groups"/>
    <property type="evidence" value="ECO:0007669"/>
    <property type="project" value="InterPro"/>
</dbReference>
<dbReference type="PANTHER" id="PTHR43617">
    <property type="entry name" value="L-AMINO ACID N-ACETYLTRANSFERASE"/>
    <property type="match status" value="1"/>
</dbReference>
<dbReference type="CDD" id="cd04301">
    <property type="entry name" value="NAT_SF"/>
    <property type="match status" value="1"/>
</dbReference>
<dbReference type="InterPro" id="IPR050276">
    <property type="entry name" value="MshD_Acetyltransferase"/>
</dbReference>
<dbReference type="RefSeq" id="WP_166380143.1">
    <property type="nucleotide sequence ID" value="NZ_BAAATT010000033.1"/>
</dbReference>
<keyword evidence="3" id="KW-1185">Reference proteome</keyword>
<feature type="domain" description="N-acetyltransferase" evidence="1">
    <location>
        <begin position="10"/>
        <end position="155"/>
    </location>
</feature>
<sequence length="156" mass="16419">MTAPVTPDPIRLAPVDAVNWRAVTALTVAPEQADWVAAPAYYLALCQYGEAGWRPLAVLDTEGDVVGFLMWTVDPADGAAWLGGVIIDATRQGRGYGRAAVRAAIALLAAEHGLSSFALSYEPANTAARRCYASIGFTETGETEDAEVVARLHGTA</sequence>
<dbReference type="InterPro" id="IPR016181">
    <property type="entry name" value="Acyl_CoA_acyltransferase"/>
</dbReference>
<dbReference type="Gene3D" id="3.40.630.30">
    <property type="match status" value="1"/>
</dbReference>
<comment type="caution">
    <text evidence="2">The sequence shown here is derived from an EMBL/GenBank/DDBJ whole genome shotgun (WGS) entry which is preliminary data.</text>
</comment>
<evidence type="ECO:0000313" key="2">
    <source>
        <dbReference type="EMBL" id="GIG12345.1"/>
    </source>
</evidence>
<reference evidence="2" key="1">
    <citation type="submission" date="2021-01" db="EMBL/GenBank/DDBJ databases">
        <title>Whole genome shotgun sequence of Catellatospora methionotrophica NBRC 14553.</title>
        <authorList>
            <person name="Komaki H."/>
            <person name="Tamura T."/>
        </authorList>
    </citation>
    <scope>NUCLEOTIDE SEQUENCE</scope>
    <source>
        <strain evidence="2">NBRC 14553</strain>
    </source>
</reference>
<proteinExistence type="predicted"/>
<dbReference type="SUPFAM" id="SSF55729">
    <property type="entry name" value="Acyl-CoA N-acyltransferases (Nat)"/>
    <property type="match status" value="1"/>
</dbReference>
<accession>A0A8J3LGT1</accession>
<dbReference type="Pfam" id="PF00583">
    <property type="entry name" value="Acetyltransf_1"/>
    <property type="match status" value="1"/>
</dbReference>
<dbReference type="Proteomes" id="UP000660339">
    <property type="component" value="Unassembled WGS sequence"/>
</dbReference>